<dbReference type="Proteomes" id="UP000297564">
    <property type="component" value="Unassembled WGS sequence"/>
</dbReference>
<organism evidence="1 2">
    <name type="scientific">Ramlibacter rhizophilus</name>
    <dbReference type="NCBI Taxonomy" id="1781167"/>
    <lineage>
        <taxon>Bacteria</taxon>
        <taxon>Pseudomonadati</taxon>
        <taxon>Pseudomonadota</taxon>
        <taxon>Betaproteobacteria</taxon>
        <taxon>Burkholderiales</taxon>
        <taxon>Comamonadaceae</taxon>
        <taxon>Ramlibacter</taxon>
    </lineage>
</organism>
<dbReference type="Pfam" id="PF12487">
    <property type="entry name" value="DUF3703"/>
    <property type="match status" value="1"/>
</dbReference>
<protein>
    <submittedName>
        <fullName evidence="1">DUF3703 domain-containing protein</fullName>
    </submittedName>
</protein>
<reference evidence="1 2" key="1">
    <citation type="submission" date="2019-03" db="EMBL/GenBank/DDBJ databases">
        <title>Ramlibacter rhizophilus CCTCC AB2015357, whole genome shotgun sequence.</title>
        <authorList>
            <person name="Zhang X."/>
            <person name="Feng G."/>
            <person name="Zhu H."/>
        </authorList>
    </citation>
    <scope>NUCLEOTIDE SEQUENCE [LARGE SCALE GENOMIC DNA]</scope>
    <source>
        <strain evidence="1 2">CCTCC AB2015357</strain>
    </source>
</reference>
<proteinExistence type="predicted"/>
<dbReference type="AlphaFoldDB" id="A0A4Z0BKW8"/>
<evidence type="ECO:0000313" key="2">
    <source>
        <dbReference type="Proteomes" id="UP000297564"/>
    </source>
</evidence>
<accession>A0A4Z0BKW8</accession>
<evidence type="ECO:0000313" key="1">
    <source>
        <dbReference type="EMBL" id="TFY99966.1"/>
    </source>
</evidence>
<dbReference type="OrthoDB" id="330101at2"/>
<comment type="caution">
    <text evidence="1">The sequence shown here is derived from an EMBL/GenBank/DDBJ whole genome shotgun (WGS) entry which is preliminary data.</text>
</comment>
<name>A0A4Z0BKW8_9BURK</name>
<gene>
    <name evidence="1" type="ORF">EZ242_12625</name>
</gene>
<dbReference type="EMBL" id="SMLL01000004">
    <property type="protein sequence ID" value="TFY99966.1"/>
    <property type="molecule type" value="Genomic_DNA"/>
</dbReference>
<dbReference type="InterPro" id="IPR022172">
    <property type="entry name" value="DUF3703"/>
</dbReference>
<sequence length="118" mass="12993">MNSFTERIRPSVDAEIRLALSAEAQGEFHTAMRHLERAHVLGQRSTYHHVRVHGLMLQMAVRNHWTAEAAGQLWRIAAAAVFTPLGLLPKGNPGATRTSGLRPAAVPRDLQALIDTAR</sequence>
<keyword evidence="2" id="KW-1185">Reference proteome</keyword>
<dbReference type="RefSeq" id="WP_135285508.1">
    <property type="nucleotide sequence ID" value="NZ_SMLL01000004.1"/>
</dbReference>